<organism evidence="1 2">
    <name type="scientific">Artomyces pyxidatus</name>
    <dbReference type="NCBI Taxonomy" id="48021"/>
    <lineage>
        <taxon>Eukaryota</taxon>
        <taxon>Fungi</taxon>
        <taxon>Dikarya</taxon>
        <taxon>Basidiomycota</taxon>
        <taxon>Agaricomycotina</taxon>
        <taxon>Agaricomycetes</taxon>
        <taxon>Russulales</taxon>
        <taxon>Auriscalpiaceae</taxon>
        <taxon>Artomyces</taxon>
    </lineage>
</organism>
<accession>A0ACB8STA9</accession>
<dbReference type="Proteomes" id="UP000814140">
    <property type="component" value="Unassembled WGS sequence"/>
</dbReference>
<reference evidence="1" key="2">
    <citation type="journal article" date="2022" name="New Phytol.">
        <title>Evolutionary transition to the ectomycorrhizal habit in the genomes of a hyperdiverse lineage of mushroom-forming fungi.</title>
        <authorList>
            <person name="Looney B."/>
            <person name="Miyauchi S."/>
            <person name="Morin E."/>
            <person name="Drula E."/>
            <person name="Courty P.E."/>
            <person name="Kohler A."/>
            <person name="Kuo A."/>
            <person name="LaButti K."/>
            <person name="Pangilinan J."/>
            <person name="Lipzen A."/>
            <person name="Riley R."/>
            <person name="Andreopoulos W."/>
            <person name="He G."/>
            <person name="Johnson J."/>
            <person name="Nolan M."/>
            <person name="Tritt A."/>
            <person name="Barry K.W."/>
            <person name="Grigoriev I.V."/>
            <person name="Nagy L.G."/>
            <person name="Hibbett D."/>
            <person name="Henrissat B."/>
            <person name="Matheny P.B."/>
            <person name="Labbe J."/>
            <person name="Martin F.M."/>
        </authorList>
    </citation>
    <scope>NUCLEOTIDE SEQUENCE</scope>
    <source>
        <strain evidence="1">HHB10654</strain>
    </source>
</reference>
<comment type="caution">
    <text evidence="1">The sequence shown here is derived from an EMBL/GenBank/DDBJ whole genome shotgun (WGS) entry which is preliminary data.</text>
</comment>
<dbReference type="EMBL" id="MU277223">
    <property type="protein sequence ID" value="KAI0059844.1"/>
    <property type="molecule type" value="Genomic_DNA"/>
</dbReference>
<evidence type="ECO:0000313" key="2">
    <source>
        <dbReference type="Proteomes" id="UP000814140"/>
    </source>
</evidence>
<keyword evidence="2" id="KW-1185">Reference proteome</keyword>
<name>A0ACB8STA9_9AGAM</name>
<proteinExistence type="predicted"/>
<gene>
    <name evidence="1" type="ORF">BV25DRAFT_1029770</name>
</gene>
<reference evidence="1" key="1">
    <citation type="submission" date="2021-03" db="EMBL/GenBank/DDBJ databases">
        <authorList>
            <consortium name="DOE Joint Genome Institute"/>
            <person name="Ahrendt S."/>
            <person name="Looney B.P."/>
            <person name="Miyauchi S."/>
            <person name="Morin E."/>
            <person name="Drula E."/>
            <person name="Courty P.E."/>
            <person name="Chicoki N."/>
            <person name="Fauchery L."/>
            <person name="Kohler A."/>
            <person name="Kuo A."/>
            <person name="Labutti K."/>
            <person name="Pangilinan J."/>
            <person name="Lipzen A."/>
            <person name="Riley R."/>
            <person name="Andreopoulos W."/>
            <person name="He G."/>
            <person name="Johnson J."/>
            <person name="Barry K.W."/>
            <person name="Grigoriev I.V."/>
            <person name="Nagy L."/>
            <person name="Hibbett D."/>
            <person name="Henrissat B."/>
            <person name="Matheny P.B."/>
            <person name="Labbe J."/>
            <person name="Martin F."/>
        </authorList>
    </citation>
    <scope>NUCLEOTIDE SEQUENCE</scope>
    <source>
        <strain evidence="1">HHB10654</strain>
    </source>
</reference>
<evidence type="ECO:0000313" key="1">
    <source>
        <dbReference type="EMBL" id="KAI0059844.1"/>
    </source>
</evidence>
<protein>
    <submittedName>
        <fullName evidence="1">Uncharacterized protein</fullName>
    </submittedName>
</protein>
<sequence length="280" mass="31934">MGGFHYYNVGKPQHPLSHRDVVTLGKNGELVPPTDEEIRNWSQSDVLSKTLAILQTLWFVVQAIARRIEGLPITQLEIMTLAYTIITVAMYVVWWDKPQNVGGAVRVAVKKLPEPGWVFPEEWYMSVFYIITGGQDDHVDLREERRVPTFYSGGDTDDNNPLYADILALLAAMVFGAVHCAAWHYDFPSHAEKLIWRVSSLAIVALPAVMLIPVLVLLWWYFNTPEFVERVLFPVMICFCAPLYIAARLFLLALSFSTLRSLPPEAYRAVQWTLRIPHFT</sequence>